<keyword evidence="2" id="KW-1185">Reference proteome</keyword>
<dbReference type="AlphaFoldDB" id="A0A1Y2MJN3"/>
<name>A0A1Y2MJN3_PSEAH</name>
<comment type="caution">
    <text evidence="1">The sequence shown here is derived from an EMBL/GenBank/DDBJ whole genome shotgun (WGS) entry which is preliminary data.</text>
</comment>
<gene>
    <name evidence="1" type="ORF">BG845_06447</name>
</gene>
<dbReference type="Proteomes" id="UP000194360">
    <property type="component" value="Unassembled WGS sequence"/>
</dbReference>
<sequence>MSDMPSPLRLTAQQRLNWIAEQCEYWKRYRESPQVAAPGSILDFDDAVLPESPPSHLVAYRIAHAVEHLEFFLYPLVNGGAGFPTAPNTVARSGVIAAAHALWMLSPGERDERQRRGLRMAHLEAARERTALYEVESTPGAPVAPVRRAIWQRQVDRCDDLMAKAIAAGATLDMTAKDVARAPDDTTVIDHVAKDYIGASSTDDAALVTAYRLNWRMHSGNAHALRWAALWHSDLMGPFARGGAAVRITAGGEEGLSMVAAALALFIKRAIELFEHARQRPSDR</sequence>
<accession>A0A1Y2MJN3</accession>
<proteinExistence type="predicted"/>
<dbReference type="RefSeq" id="WP_085916495.1">
    <property type="nucleotide sequence ID" value="NZ_AP018920.1"/>
</dbReference>
<evidence type="ECO:0000313" key="1">
    <source>
        <dbReference type="EMBL" id="OSY34877.1"/>
    </source>
</evidence>
<reference evidence="1 2" key="1">
    <citation type="submission" date="2016-09" db="EMBL/GenBank/DDBJ databases">
        <title>Pseudonocardia autotrophica DSM535, a candidate organism with high potential of specific P450 cytochromes.</title>
        <authorList>
            <person name="Grumaz C."/>
            <person name="Vainshtein Y."/>
            <person name="Kirstahler P."/>
            <person name="Sohn K."/>
        </authorList>
    </citation>
    <scope>NUCLEOTIDE SEQUENCE [LARGE SCALE GENOMIC DNA]</scope>
    <source>
        <strain evidence="1 2">DSM 535</strain>
    </source>
</reference>
<organism evidence="1 2">
    <name type="scientific">Pseudonocardia autotrophica</name>
    <name type="common">Amycolata autotrophica</name>
    <name type="synonym">Nocardia autotrophica</name>
    <dbReference type="NCBI Taxonomy" id="2074"/>
    <lineage>
        <taxon>Bacteria</taxon>
        <taxon>Bacillati</taxon>
        <taxon>Actinomycetota</taxon>
        <taxon>Actinomycetes</taxon>
        <taxon>Pseudonocardiales</taxon>
        <taxon>Pseudonocardiaceae</taxon>
        <taxon>Pseudonocardia</taxon>
    </lineage>
</organism>
<dbReference type="OrthoDB" id="3700868at2"/>
<evidence type="ECO:0000313" key="2">
    <source>
        <dbReference type="Proteomes" id="UP000194360"/>
    </source>
</evidence>
<protein>
    <submittedName>
        <fullName evidence="1">Uncharacterized protein</fullName>
    </submittedName>
</protein>
<dbReference type="EMBL" id="MIGB01000063">
    <property type="protein sequence ID" value="OSY34877.1"/>
    <property type="molecule type" value="Genomic_DNA"/>
</dbReference>